<evidence type="ECO:0000313" key="2">
    <source>
        <dbReference type="Proteomes" id="UP001225906"/>
    </source>
</evidence>
<dbReference type="Proteomes" id="UP001225906">
    <property type="component" value="Unassembled WGS sequence"/>
</dbReference>
<comment type="caution">
    <text evidence="1">The sequence shown here is derived from an EMBL/GenBank/DDBJ whole genome shotgun (WGS) entry which is preliminary data.</text>
</comment>
<dbReference type="RefSeq" id="WP_306390774.1">
    <property type="nucleotide sequence ID" value="NZ_JAVCAP010000043.1"/>
</dbReference>
<gene>
    <name evidence="1" type="ORF">Q9291_14115</name>
</gene>
<dbReference type="EMBL" id="JAVCAP010000043">
    <property type="protein sequence ID" value="MDP8568975.1"/>
    <property type="molecule type" value="Genomic_DNA"/>
</dbReference>
<accession>A0ABT9JYY1</accession>
<evidence type="ECO:0000313" key="1">
    <source>
        <dbReference type="EMBL" id="MDP8568975.1"/>
    </source>
</evidence>
<evidence type="ECO:0008006" key="3">
    <source>
        <dbReference type="Google" id="ProtNLM"/>
    </source>
</evidence>
<feature type="non-terminal residue" evidence="1">
    <location>
        <position position="63"/>
    </location>
</feature>
<sequence length="63" mass="7369">MIWQSSRNKKQEVVSYPNPIEKQAEKLVSFTSSNLLKQAKHMFSTLHVTYPKGYVRHNITSYV</sequence>
<protein>
    <recommendedName>
        <fullName evidence="3">Transposase</fullName>
    </recommendedName>
</protein>
<reference evidence="2" key="1">
    <citation type="journal article" date="2019" name="Int. J. Syst. Evol. Microbiol.">
        <title>The Global Catalogue of Microorganisms (GCM) 10K type strain sequencing project: providing services to taxonomists for standard genome sequencing and annotation.</title>
        <authorList>
            <consortium name="The Broad Institute Genomics Platform"/>
            <consortium name="The Broad Institute Genome Sequencing Center for Infectious Disease"/>
            <person name="Wu L."/>
            <person name="Ma J."/>
        </authorList>
    </citation>
    <scope>NUCLEOTIDE SEQUENCE [LARGE SCALE GENOMIC DNA]</scope>
    <source>
        <strain evidence="2">VKM B-3159</strain>
    </source>
</reference>
<name>A0ABT9JYY1_9PROT</name>
<keyword evidence="2" id="KW-1185">Reference proteome</keyword>
<organism evidence="1 2">
    <name type="scientific">Methylophilus aquaticus</name>
    <dbReference type="NCBI Taxonomy" id="1971610"/>
    <lineage>
        <taxon>Bacteria</taxon>
        <taxon>Pseudomonadati</taxon>
        <taxon>Pseudomonadota</taxon>
        <taxon>Betaproteobacteria</taxon>
        <taxon>Nitrosomonadales</taxon>
        <taxon>Methylophilaceae</taxon>
        <taxon>Methylophilus</taxon>
    </lineage>
</organism>
<proteinExistence type="predicted"/>